<evidence type="ECO:0000313" key="3">
    <source>
        <dbReference type="Proteomes" id="UP000002315"/>
    </source>
</evidence>
<reference evidence="2 3" key="1">
    <citation type="journal article" date="2010" name="Stand. Genomic Sci.">
        <title>Complete genome sequence of Methanothermus fervidus type strain (V24S).</title>
        <authorList>
            <person name="Anderson I."/>
            <person name="Djao O.D."/>
            <person name="Misra M."/>
            <person name="Chertkov O."/>
            <person name="Nolan M."/>
            <person name="Lucas S."/>
            <person name="Lapidus A."/>
            <person name="Del Rio T.G."/>
            <person name="Tice H."/>
            <person name="Cheng J.F."/>
            <person name="Tapia R."/>
            <person name="Han C."/>
            <person name="Goodwin L."/>
            <person name="Pitluck S."/>
            <person name="Liolios K."/>
            <person name="Ivanova N."/>
            <person name="Mavromatis K."/>
            <person name="Mikhailova N."/>
            <person name="Pati A."/>
            <person name="Brambilla E."/>
            <person name="Chen A."/>
            <person name="Palaniappan K."/>
            <person name="Land M."/>
            <person name="Hauser L."/>
            <person name="Chang Y.J."/>
            <person name="Jeffries C.D."/>
            <person name="Sikorski J."/>
            <person name="Spring S."/>
            <person name="Rohde M."/>
            <person name="Eichinger K."/>
            <person name="Huber H."/>
            <person name="Wirth R."/>
            <person name="Goker M."/>
            <person name="Detter J.C."/>
            <person name="Woyke T."/>
            <person name="Bristow J."/>
            <person name="Eisen J.A."/>
            <person name="Markowitz V."/>
            <person name="Hugenholtz P."/>
            <person name="Klenk H.P."/>
            <person name="Kyrpides N.C."/>
        </authorList>
    </citation>
    <scope>NUCLEOTIDE SEQUENCE [LARGE SCALE GENOMIC DNA]</scope>
    <source>
        <strain evidence="3">ATCC 43054 / DSM 2088 / JCM 10308 / V24 S</strain>
    </source>
</reference>
<dbReference type="Proteomes" id="UP000002315">
    <property type="component" value="Chromosome"/>
</dbReference>
<evidence type="ECO:0000256" key="1">
    <source>
        <dbReference type="SAM" id="Phobius"/>
    </source>
</evidence>
<name>E3GY71_METFV</name>
<dbReference type="AlphaFoldDB" id="E3GY71"/>
<keyword evidence="1" id="KW-0472">Membrane</keyword>
<sequence length="39" mass="4197">MEEKIKTKDVAIIITIGILGNLLILLFLSAIMCGLGLQP</sequence>
<keyword evidence="3" id="KW-1185">Reference proteome</keyword>
<protein>
    <submittedName>
        <fullName evidence="2">Uncharacterized protein</fullName>
    </submittedName>
</protein>
<proteinExistence type="predicted"/>
<feature type="transmembrane region" description="Helical" evidence="1">
    <location>
        <begin position="12"/>
        <end position="37"/>
    </location>
</feature>
<keyword evidence="1" id="KW-0812">Transmembrane</keyword>
<evidence type="ECO:0000313" key="2">
    <source>
        <dbReference type="EMBL" id="ADP77253.1"/>
    </source>
</evidence>
<dbReference type="STRING" id="523846.Mfer_0453"/>
<gene>
    <name evidence="2" type="ordered locus">Mfer_0453</name>
</gene>
<keyword evidence="1" id="KW-1133">Transmembrane helix</keyword>
<organism evidence="2 3">
    <name type="scientific">Methanothermus fervidus (strain ATCC 43054 / DSM 2088 / JCM 10308 / V24 S)</name>
    <dbReference type="NCBI Taxonomy" id="523846"/>
    <lineage>
        <taxon>Archaea</taxon>
        <taxon>Methanobacteriati</taxon>
        <taxon>Methanobacteriota</taxon>
        <taxon>Methanomada group</taxon>
        <taxon>Methanobacteria</taxon>
        <taxon>Methanobacteriales</taxon>
        <taxon>Methanothermaceae</taxon>
        <taxon>Methanothermus</taxon>
    </lineage>
</organism>
<accession>E3GY71</accession>
<dbReference type="EMBL" id="CP002278">
    <property type="protein sequence ID" value="ADP77253.1"/>
    <property type="molecule type" value="Genomic_DNA"/>
</dbReference>
<dbReference type="KEGG" id="mfv:Mfer_0453"/>
<dbReference type="HOGENOM" id="CLU_3302709_0_0_2"/>